<dbReference type="PANTHER" id="PTHR47976:SF49">
    <property type="entry name" value="RECEPTOR-LIKE SERINE_THREONINE-PROTEIN KINASE"/>
    <property type="match status" value="1"/>
</dbReference>
<dbReference type="InterPro" id="IPR051343">
    <property type="entry name" value="G-type_lectin_kinases/EP1-like"/>
</dbReference>
<proteinExistence type="predicted"/>
<keyword evidence="1" id="KW-0732">Signal</keyword>
<evidence type="ECO:0000259" key="2">
    <source>
        <dbReference type="Pfam" id="PF07714"/>
    </source>
</evidence>
<reference evidence="3" key="1">
    <citation type="submission" date="2023-07" db="EMBL/GenBank/DDBJ databases">
        <title>draft genome sequence of fig (Ficus carica).</title>
        <authorList>
            <person name="Takahashi T."/>
            <person name="Nishimura K."/>
        </authorList>
    </citation>
    <scope>NUCLEOTIDE SEQUENCE</scope>
</reference>
<evidence type="ECO:0000313" key="4">
    <source>
        <dbReference type="EMBL" id="GMN22852.1"/>
    </source>
</evidence>
<accession>A0AA87Z5M1</accession>
<dbReference type="Gene3D" id="1.10.510.10">
    <property type="entry name" value="Transferase(Phosphotransferase) domain 1"/>
    <property type="match status" value="1"/>
</dbReference>
<dbReference type="Proteomes" id="UP001187192">
    <property type="component" value="Unassembled WGS sequence"/>
</dbReference>
<dbReference type="GO" id="GO:0004672">
    <property type="term" value="F:protein kinase activity"/>
    <property type="evidence" value="ECO:0007669"/>
    <property type="project" value="InterPro"/>
</dbReference>
<dbReference type="PANTHER" id="PTHR47976">
    <property type="entry name" value="G-TYPE LECTIN S-RECEPTOR-LIKE SERINE/THREONINE-PROTEIN KINASE SD2-5"/>
    <property type="match status" value="1"/>
</dbReference>
<dbReference type="EMBL" id="BTGU01001418">
    <property type="protein sequence ID" value="GMN22852.1"/>
    <property type="molecule type" value="Genomic_DNA"/>
</dbReference>
<protein>
    <recommendedName>
        <fullName evidence="2">Serine-threonine/tyrosine-protein kinase catalytic domain-containing protein</fullName>
    </recommendedName>
</protein>
<gene>
    <name evidence="4" type="ORF">TIFTF001_040352</name>
    <name evidence="3" type="ORF">TIFTF001_042852</name>
</gene>
<dbReference type="EMBL" id="BTGU01002503">
    <property type="protein sequence ID" value="GMN19303.1"/>
    <property type="molecule type" value="Genomic_DNA"/>
</dbReference>
<dbReference type="InterPro" id="IPR011009">
    <property type="entry name" value="Kinase-like_dom_sf"/>
</dbReference>
<evidence type="ECO:0000256" key="1">
    <source>
        <dbReference type="ARBA" id="ARBA00022729"/>
    </source>
</evidence>
<evidence type="ECO:0000313" key="5">
    <source>
        <dbReference type="Proteomes" id="UP001187192"/>
    </source>
</evidence>
<comment type="caution">
    <text evidence="3">The sequence shown here is derived from an EMBL/GenBank/DDBJ whole genome shotgun (WGS) entry which is preliminary data.</text>
</comment>
<dbReference type="AlphaFoldDB" id="A0AA87Z5M1"/>
<name>A0AA87Z5M1_FICCA</name>
<feature type="domain" description="Serine-threonine/tyrosine-protein kinase catalytic" evidence="2">
    <location>
        <begin position="15"/>
        <end position="118"/>
    </location>
</feature>
<sequence length="147" mass="16494">MPNQAKMSMEADGTSNGYFAPEWQKNALISVKADVYSFGIVLLETVCCRRNIEVDVSTPDEIILSSWAYQCFVAGELNKLVEDDDEEVEKITLERMVKVGLWCVQDDPGLRPLMKNVILMLEGTMDIPLPPSPELPLASSRIMMLRV</sequence>
<keyword evidence="5" id="KW-1185">Reference proteome</keyword>
<dbReference type="SUPFAM" id="SSF56112">
    <property type="entry name" value="Protein kinase-like (PK-like)"/>
    <property type="match status" value="1"/>
</dbReference>
<organism evidence="3 5">
    <name type="scientific">Ficus carica</name>
    <name type="common">Common fig</name>
    <dbReference type="NCBI Taxonomy" id="3494"/>
    <lineage>
        <taxon>Eukaryota</taxon>
        <taxon>Viridiplantae</taxon>
        <taxon>Streptophyta</taxon>
        <taxon>Embryophyta</taxon>
        <taxon>Tracheophyta</taxon>
        <taxon>Spermatophyta</taxon>
        <taxon>Magnoliopsida</taxon>
        <taxon>eudicotyledons</taxon>
        <taxon>Gunneridae</taxon>
        <taxon>Pentapetalae</taxon>
        <taxon>rosids</taxon>
        <taxon>fabids</taxon>
        <taxon>Rosales</taxon>
        <taxon>Moraceae</taxon>
        <taxon>Ficeae</taxon>
        <taxon>Ficus</taxon>
    </lineage>
</organism>
<evidence type="ECO:0000313" key="3">
    <source>
        <dbReference type="EMBL" id="GMN19303.1"/>
    </source>
</evidence>
<dbReference type="InterPro" id="IPR001245">
    <property type="entry name" value="Ser-Thr/Tyr_kinase_cat_dom"/>
</dbReference>
<dbReference type="Pfam" id="PF07714">
    <property type="entry name" value="PK_Tyr_Ser-Thr"/>
    <property type="match status" value="1"/>
</dbReference>